<dbReference type="GO" id="GO:1990456">
    <property type="term" value="P:mitochondrion-endoplasmic reticulum membrane tethering"/>
    <property type="evidence" value="ECO:0007669"/>
    <property type="project" value="Ensembl"/>
</dbReference>
<dbReference type="Gene3D" id="3.30.60.20">
    <property type="match status" value="1"/>
</dbReference>
<evidence type="ECO:0000256" key="6">
    <source>
        <dbReference type="ARBA" id="ARBA00022771"/>
    </source>
</evidence>
<protein>
    <recommendedName>
        <fullName evidence="15">PDZ domain-containing protein 8</fullName>
    </recommendedName>
</protein>
<keyword evidence="7" id="KW-0256">Endoplasmic reticulum</keyword>
<dbReference type="InterPro" id="IPR058801">
    <property type="entry name" value="PDZD8_N"/>
</dbReference>
<evidence type="ECO:0000256" key="1">
    <source>
        <dbReference type="ARBA" id="ARBA00004389"/>
    </source>
</evidence>
<evidence type="ECO:0000256" key="5">
    <source>
        <dbReference type="ARBA" id="ARBA00022723"/>
    </source>
</evidence>
<dbReference type="PROSITE" id="PS50106">
    <property type="entry name" value="PDZ"/>
    <property type="match status" value="1"/>
</dbReference>
<dbReference type="Proteomes" id="UP000005225">
    <property type="component" value="Unassembled WGS sequence"/>
</dbReference>
<dbReference type="InterPro" id="IPR041489">
    <property type="entry name" value="PDZ_6"/>
</dbReference>
<dbReference type="GO" id="GO:0044233">
    <property type="term" value="C:mitochondria-associated endoplasmic reticulum membrane contact site"/>
    <property type="evidence" value="ECO:0007669"/>
    <property type="project" value="Ensembl"/>
</dbReference>
<dbReference type="Gene3D" id="2.30.42.10">
    <property type="match status" value="1"/>
</dbReference>
<keyword evidence="6" id="KW-0863">Zinc-finger</keyword>
<dbReference type="SUPFAM" id="SSF50156">
    <property type="entry name" value="PDZ domain-like"/>
    <property type="match status" value="1"/>
</dbReference>
<feature type="compositionally biased region" description="Pro residues" evidence="17">
    <location>
        <begin position="549"/>
        <end position="558"/>
    </location>
</feature>
<evidence type="ECO:0000256" key="12">
    <source>
        <dbReference type="ARBA" id="ARBA00023121"/>
    </source>
</evidence>
<dbReference type="CDD" id="cd21674">
    <property type="entry name" value="SMP_PDZD8"/>
    <property type="match status" value="1"/>
</dbReference>
<keyword evidence="22" id="KW-1185">Reference proteome</keyword>
<dbReference type="InterPro" id="IPR002219">
    <property type="entry name" value="PKC_DAG/PE"/>
</dbReference>
<feature type="compositionally biased region" description="Polar residues" evidence="17">
    <location>
        <begin position="515"/>
        <end position="529"/>
    </location>
</feature>
<dbReference type="InterPro" id="IPR046349">
    <property type="entry name" value="C1-like_sf"/>
</dbReference>
<dbReference type="HOGENOM" id="CLU_008594_0_0_1"/>
<evidence type="ECO:0000259" key="19">
    <source>
        <dbReference type="PROSITE" id="PS50106"/>
    </source>
</evidence>
<dbReference type="Pfam" id="PF00130">
    <property type="entry name" value="C1_1"/>
    <property type="match status" value="1"/>
</dbReference>
<dbReference type="GO" id="GO:0008289">
    <property type="term" value="F:lipid binding"/>
    <property type="evidence" value="ECO:0007669"/>
    <property type="project" value="UniProtKB-KW"/>
</dbReference>
<dbReference type="GO" id="GO:0051560">
    <property type="term" value="P:mitochondrial calcium ion homeostasis"/>
    <property type="evidence" value="ECO:0007669"/>
    <property type="project" value="Ensembl"/>
</dbReference>
<comment type="subcellular location">
    <subcellularLocation>
        <location evidence="1">Endoplasmic reticulum membrane</location>
        <topology evidence="1">Single-pass membrane protein</topology>
    </subcellularLocation>
</comment>
<dbReference type="GeneID" id="100960456"/>
<dbReference type="SMART" id="SM00228">
    <property type="entry name" value="PDZ"/>
    <property type="match status" value="1"/>
</dbReference>
<feature type="region of interest" description="Disordered" evidence="17">
    <location>
        <begin position="665"/>
        <end position="685"/>
    </location>
</feature>
<dbReference type="SUPFAM" id="SSF57889">
    <property type="entry name" value="Cysteine-rich domain"/>
    <property type="match status" value="1"/>
</dbReference>
<dbReference type="CDD" id="cd20825">
    <property type="entry name" value="C1_PDZD8"/>
    <property type="match status" value="1"/>
</dbReference>
<keyword evidence="3" id="KW-0597">Phosphoprotein</keyword>
<evidence type="ECO:0000259" key="18">
    <source>
        <dbReference type="PROSITE" id="PS50081"/>
    </source>
</evidence>
<dbReference type="PROSITE" id="PS51847">
    <property type="entry name" value="SMP"/>
    <property type="match status" value="1"/>
</dbReference>
<dbReference type="GO" id="GO:0022604">
    <property type="term" value="P:regulation of cell morphogenesis"/>
    <property type="evidence" value="ECO:0007669"/>
    <property type="project" value="Ensembl"/>
</dbReference>
<evidence type="ECO:0000256" key="10">
    <source>
        <dbReference type="ARBA" id="ARBA00023054"/>
    </source>
</evidence>
<dbReference type="PROSITE" id="PS50081">
    <property type="entry name" value="ZF_DAG_PE_2"/>
    <property type="match status" value="1"/>
</dbReference>
<dbReference type="STRING" id="30611.ENSOGAP00000018492"/>
<evidence type="ECO:0000256" key="15">
    <source>
        <dbReference type="ARBA" id="ARBA00072729"/>
    </source>
</evidence>
<reference evidence="22" key="1">
    <citation type="submission" date="2011-03" db="EMBL/GenBank/DDBJ databases">
        <title>Version 3 of the genome sequence of Otolemur garnettii (Bushbaby).</title>
        <authorList>
            <consortium name="The Broad Institute Genome Sequencing Platform"/>
            <person name="Di Palma F."/>
            <person name="Johnson J."/>
            <person name="Lander E.S."/>
            <person name="Lindblad-Toh K."/>
            <person name="Jaffe D.B."/>
            <person name="Gnerre S."/>
            <person name="MacCallum I."/>
            <person name="Przybylski D."/>
            <person name="Ribeiro F.J."/>
            <person name="Burton J.N."/>
            <person name="Walker B.J."/>
            <person name="Sharpe T."/>
            <person name="Hall G."/>
        </authorList>
    </citation>
    <scope>NUCLEOTIDE SEQUENCE [LARGE SCALE GENOMIC DNA]</scope>
</reference>
<evidence type="ECO:0000256" key="13">
    <source>
        <dbReference type="ARBA" id="ARBA00023136"/>
    </source>
</evidence>
<dbReference type="GeneTree" id="ENSGT00390000017746"/>
<keyword evidence="11" id="KW-0445">Lipid transport</keyword>
<reference evidence="21" key="3">
    <citation type="submission" date="2025-09" db="UniProtKB">
        <authorList>
            <consortium name="Ensembl"/>
        </authorList>
    </citation>
    <scope>IDENTIFICATION</scope>
</reference>
<dbReference type="PANTHER" id="PTHR21519">
    <property type="entry name" value="PDZ DOMAIN-CONTAINING PROTEIN 8"/>
    <property type="match status" value="1"/>
</dbReference>
<proteinExistence type="predicted"/>
<feature type="region of interest" description="Disordered" evidence="17">
    <location>
        <begin position="65"/>
        <end position="92"/>
    </location>
</feature>
<dbReference type="GO" id="GO:0008270">
    <property type="term" value="F:zinc ion binding"/>
    <property type="evidence" value="ECO:0007669"/>
    <property type="project" value="UniProtKB-KW"/>
</dbReference>
<feature type="coiled-coil region" evidence="16">
    <location>
        <begin position="1037"/>
        <end position="1064"/>
    </location>
</feature>
<feature type="compositionally biased region" description="Pro residues" evidence="17">
    <location>
        <begin position="81"/>
        <end position="90"/>
    </location>
</feature>
<dbReference type="AlphaFoldDB" id="H0XQV0"/>
<name>H0XQV0_OTOGA</name>
<feature type="region of interest" description="Disordered" evidence="17">
    <location>
        <begin position="953"/>
        <end position="1004"/>
    </location>
</feature>
<dbReference type="InterPro" id="IPR036034">
    <property type="entry name" value="PDZ_sf"/>
</dbReference>
<dbReference type="KEGG" id="oga:100960456"/>
<dbReference type="GO" id="GO:0005739">
    <property type="term" value="C:mitochondrion"/>
    <property type="evidence" value="ECO:0007669"/>
    <property type="project" value="GOC"/>
</dbReference>
<dbReference type="OrthoDB" id="10004596at2759"/>
<keyword evidence="12" id="KW-0446">Lipid-binding</keyword>
<sequence>MGLLLMILVSAVLGSFLTLLAQFLLLYRKQPEPPPHEAARAGDGFRYLKPVPGLPLREYLYGRGREEEPSGGAPDSAATPAPTPETPAPPTRETCYFLNATILFLFRELRDTALTRRWVTKKIKVEFEELLQTKTAGRLLEGLSLREVFLGDTVPFIKTIRLVRPVVPSTTGEADPEGEALPAACPDELAFEAEVEYNGGFHLAIDVDLVFGKSAYLFVKLSRVVGRLRLVFTRVPFTHWFFSFVEDPLIDFEVRSQFEGRPMPQLTSIIVNQLKKIIKRKHTLPNYKIRFKPFFPYQTLQGFEEDEEHIHVQQWALTEGRLKVTLLECSRLHIFGSYDREATIHCTLELSSSVWEEKQRSSIKTVELIKGNLQSVGLTLRLVQSTDGYAGHVIIETVAPNSPAEIAGLQRGDRLIAIGGVKITSTLQVLKLIKQAGERVLVYYERPVGQSNQGAMLQDNLGQLEENFLSSSCQPVYEEETTGLAIDAENKELDSEFEDLASDVRAQNEFKDEAQSLSHSPKRTPTTLSLKPLGAISPVLNRKLVGGSHPPPPPPPKIPSKEGNKPSPLKTSEVTDPAQVSKPAQGSTFKPPVPPRPQIKVPLPSTDAPSQAEPDVVLEKPEKVLPPPPPPPPADKPAEKQAKNVDHMDDGASCKQFFTKQEVGKDFTSESSYPTKDSSDDRQTWESSEVLYRNKLGKWTRASCLFDIEASHRYLNIALWCRDPFKLGGLICLGHVSLKLEEVALGCLATSNMEYLSKFRLEAPAPKAIVTRTSLRNLSMQKGFNDKFCFGDITIHFKYLKEGESDHHIVTNTEKEKEPHLVEEVAALPKEEPFVGQMGLTENKHSFQDTQFQNPTWCDYCKKKVWTKAASQCMFCAYVCHKKCQEKCLAETPLCGSTDRRIDRTLKNLRLEGQETLLGLPPRVDAEANKSVNKTTGLTRHIINTSSRLLNLRPVSKTRLSEPGTDLVEPSPKHTPNTSDNEGSDTEVCGPNSPSKRGSSTGIKLVRKEGGLDDSVFIAVKEIGRDLYRGLPTEERIQKLEFMLDKLQNEIDQELEHNNSLVREEKETTDTRKKSLLSAALAKSGERLQALTLLMIHYRAGIEDIETLESLSLDQHSKKMSKYTDDTEEDLDNELSQLIDAQPFSSISDDLFGPSESV</sequence>
<evidence type="ECO:0000256" key="4">
    <source>
        <dbReference type="ARBA" id="ARBA00022692"/>
    </source>
</evidence>
<reference evidence="21" key="2">
    <citation type="submission" date="2025-08" db="UniProtKB">
        <authorList>
            <consortium name="Ensembl"/>
        </authorList>
    </citation>
    <scope>IDENTIFICATION</scope>
</reference>
<evidence type="ECO:0000313" key="21">
    <source>
        <dbReference type="Ensembl" id="ENSOGAP00000018492.1"/>
    </source>
</evidence>
<dbReference type="InterPro" id="IPR039275">
    <property type="entry name" value="PDZD8"/>
</dbReference>
<keyword evidence="9" id="KW-1133">Transmembrane helix</keyword>
<evidence type="ECO:0000256" key="2">
    <source>
        <dbReference type="ARBA" id="ARBA00022448"/>
    </source>
</evidence>
<accession>H0XQV0</accession>
<dbReference type="GO" id="GO:0006869">
    <property type="term" value="P:lipid transport"/>
    <property type="evidence" value="ECO:0007669"/>
    <property type="project" value="UniProtKB-KW"/>
</dbReference>
<feature type="domain" description="PDZ" evidence="19">
    <location>
        <begin position="365"/>
        <end position="448"/>
    </location>
</feature>
<keyword evidence="5" id="KW-0479">Metal-binding</keyword>
<keyword evidence="4" id="KW-0812">Transmembrane</keyword>
<keyword evidence="8" id="KW-0862">Zinc</keyword>
<keyword evidence="2" id="KW-0813">Transport</keyword>
<dbReference type="Pfam" id="PF17820">
    <property type="entry name" value="PDZ_6"/>
    <property type="match status" value="1"/>
</dbReference>
<evidence type="ECO:0000259" key="20">
    <source>
        <dbReference type="PROSITE" id="PS51847"/>
    </source>
</evidence>
<evidence type="ECO:0000256" key="9">
    <source>
        <dbReference type="ARBA" id="ARBA00022989"/>
    </source>
</evidence>
<dbReference type="PANTHER" id="PTHR21519:SF1">
    <property type="entry name" value="PDZ DOMAIN-CONTAINING PROTEIN 8"/>
    <property type="match status" value="1"/>
</dbReference>
<evidence type="ECO:0000256" key="8">
    <source>
        <dbReference type="ARBA" id="ARBA00022833"/>
    </source>
</evidence>
<gene>
    <name evidence="21" type="primary">PDZD8</name>
</gene>
<dbReference type="eggNOG" id="KOG3532">
    <property type="taxonomic scope" value="Eukaryota"/>
</dbReference>
<dbReference type="EMBL" id="AAQR03046768">
    <property type="status" value="NOT_ANNOTATED_CDS"/>
    <property type="molecule type" value="Genomic_DNA"/>
</dbReference>
<evidence type="ECO:0000256" key="7">
    <source>
        <dbReference type="ARBA" id="ARBA00022824"/>
    </source>
</evidence>
<dbReference type="FunCoup" id="H0XQV0">
    <property type="interactions" value="1213"/>
</dbReference>
<keyword evidence="13" id="KW-0472">Membrane</keyword>
<feature type="compositionally biased region" description="Low complexity" evidence="17">
    <location>
        <begin position="70"/>
        <end position="80"/>
    </location>
</feature>
<dbReference type="Pfam" id="PF26547">
    <property type="entry name" value="PDZD8_N"/>
    <property type="match status" value="1"/>
</dbReference>
<dbReference type="SMART" id="SM00109">
    <property type="entry name" value="C1"/>
    <property type="match status" value="1"/>
</dbReference>
<dbReference type="EMBL" id="AAQR03046769">
    <property type="status" value="NOT_ANNOTATED_CDS"/>
    <property type="molecule type" value="Genomic_DNA"/>
</dbReference>
<dbReference type="InterPro" id="IPR031468">
    <property type="entry name" value="SMP_LBD"/>
</dbReference>
<feature type="domain" description="SMP-LTD" evidence="20">
    <location>
        <begin position="91"/>
        <end position="293"/>
    </location>
</feature>
<feature type="region of interest" description="Disordered" evidence="17">
    <location>
        <begin position="1119"/>
        <end position="1158"/>
    </location>
</feature>
<dbReference type="GO" id="GO:0005789">
    <property type="term" value="C:endoplasmic reticulum membrane"/>
    <property type="evidence" value="ECO:0007669"/>
    <property type="project" value="UniProtKB-SubCell"/>
</dbReference>
<evidence type="ECO:0000313" key="22">
    <source>
        <dbReference type="Proteomes" id="UP000005225"/>
    </source>
</evidence>
<feature type="compositionally biased region" description="Polar residues" evidence="17">
    <location>
        <begin position="992"/>
        <end position="1002"/>
    </location>
</feature>
<dbReference type="FunFam" id="3.30.60.20:FF:000055">
    <property type="entry name" value="PDZ domain-containing protein 8"/>
    <property type="match status" value="1"/>
</dbReference>
<feature type="domain" description="Phorbol-ester/DAG-type" evidence="18">
    <location>
        <begin position="844"/>
        <end position="895"/>
    </location>
</feature>
<dbReference type="InParanoid" id="H0XQV0"/>
<evidence type="ECO:0000256" key="3">
    <source>
        <dbReference type="ARBA" id="ARBA00022553"/>
    </source>
</evidence>
<evidence type="ECO:0000256" key="17">
    <source>
        <dbReference type="SAM" id="MobiDB-lite"/>
    </source>
</evidence>
<comment type="subunit">
    <text evidence="14">Interacts with MSN.</text>
</comment>
<dbReference type="RefSeq" id="XP_003787175.1">
    <property type="nucleotide sequence ID" value="XM_003787127.3"/>
</dbReference>
<dbReference type="Ensembl" id="ENSOGAT00000033303.1">
    <property type="protein sequence ID" value="ENSOGAP00000018492.1"/>
    <property type="gene ID" value="ENSOGAG00000028529.1"/>
</dbReference>
<keyword evidence="10 16" id="KW-0175">Coiled coil</keyword>
<dbReference type="CTD" id="118987"/>
<evidence type="ECO:0000256" key="14">
    <source>
        <dbReference type="ARBA" id="ARBA00066113"/>
    </source>
</evidence>
<dbReference type="CDD" id="cd00136">
    <property type="entry name" value="PDZ_canonical"/>
    <property type="match status" value="1"/>
</dbReference>
<evidence type="ECO:0000256" key="11">
    <source>
        <dbReference type="ARBA" id="ARBA00023055"/>
    </source>
</evidence>
<dbReference type="OMA" id="HIALECM"/>
<dbReference type="EMBL" id="AAQR03046767">
    <property type="status" value="NOT_ANNOTATED_CDS"/>
    <property type="molecule type" value="Genomic_DNA"/>
</dbReference>
<feature type="region of interest" description="Disordered" evidence="17">
    <location>
        <begin position="511"/>
        <end position="644"/>
    </location>
</feature>
<evidence type="ECO:0000256" key="16">
    <source>
        <dbReference type="SAM" id="Coils"/>
    </source>
</evidence>
<dbReference type="GO" id="GO:0007010">
    <property type="term" value="P:cytoskeleton organization"/>
    <property type="evidence" value="ECO:0007669"/>
    <property type="project" value="Ensembl"/>
</dbReference>
<feature type="compositionally biased region" description="Pro residues" evidence="17">
    <location>
        <begin position="624"/>
        <end position="635"/>
    </location>
</feature>
<dbReference type="InterPro" id="IPR001478">
    <property type="entry name" value="PDZ"/>
</dbReference>
<organism evidence="21 22">
    <name type="scientific">Otolemur garnettii</name>
    <name type="common">Small-eared galago</name>
    <name type="synonym">Garnett's greater bushbaby</name>
    <dbReference type="NCBI Taxonomy" id="30611"/>
    <lineage>
        <taxon>Eukaryota</taxon>
        <taxon>Metazoa</taxon>
        <taxon>Chordata</taxon>
        <taxon>Craniata</taxon>
        <taxon>Vertebrata</taxon>
        <taxon>Euteleostomi</taxon>
        <taxon>Mammalia</taxon>
        <taxon>Eutheria</taxon>
        <taxon>Euarchontoglires</taxon>
        <taxon>Primates</taxon>
        <taxon>Strepsirrhini</taxon>
        <taxon>Lorisiformes</taxon>
        <taxon>Galagidae</taxon>
        <taxon>Otolemur</taxon>
    </lineage>
</organism>